<dbReference type="GO" id="GO:0016301">
    <property type="term" value="F:kinase activity"/>
    <property type="evidence" value="ECO:0007669"/>
    <property type="project" value="UniProtKB-KW"/>
</dbReference>
<dbReference type="Pfam" id="PF00787">
    <property type="entry name" value="PX"/>
    <property type="match status" value="1"/>
</dbReference>
<feature type="signal peptide" evidence="3">
    <location>
        <begin position="1"/>
        <end position="16"/>
    </location>
</feature>
<dbReference type="PANTHER" id="PTHR22999">
    <property type="entry name" value="PX SERINE/THREONINE KINASE PXK"/>
    <property type="match status" value="1"/>
</dbReference>
<dbReference type="Gene3D" id="3.30.1520.10">
    <property type="entry name" value="Phox-like domain"/>
    <property type="match status" value="1"/>
</dbReference>
<sequence>MFLVLFGLLTTYNVLGTVPLRNMEYFVNELLQQKEITYLVYKVIVNCEGRSWFIFRRYNEFHSLYEKIKKLFPEANLKLPGKKIFGNLDPEFIQHRREGLDEFIRKLVTHPKLCQQ</sequence>
<proteinExistence type="predicted"/>
<gene>
    <name evidence="5" type="ORF">Bpfe_000881</name>
</gene>
<dbReference type="Proteomes" id="UP001233172">
    <property type="component" value="Unassembled WGS sequence"/>
</dbReference>
<evidence type="ECO:0000256" key="3">
    <source>
        <dbReference type="SAM" id="SignalP"/>
    </source>
</evidence>
<organism evidence="5 6">
    <name type="scientific">Biomphalaria pfeifferi</name>
    <name type="common">Bloodfluke planorb</name>
    <name type="synonym">Freshwater snail</name>
    <dbReference type="NCBI Taxonomy" id="112525"/>
    <lineage>
        <taxon>Eukaryota</taxon>
        <taxon>Metazoa</taxon>
        <taxon>Spiralia</taxon>
        <taxon>Lophotrochozoa</taxon>
        <taxon>Mollusca</taxon>
        <taxon>Gastropoda</taxon>
        <taxon>Heterobranchia</taxon>
        <taxon>Euthyneura</taxon>
        <taxon>Panpulmonata</taxon>
        <taxon>Hygrophila</taxon>
        <taxon>Lymnaeoidea</taxon>
        <taxon>Planorbidae</taxon>
        <taxon>Biomphalaria</taxon>
    </lineage>
</organism>
<reference evidence="5" key="2">
    <citation type="submission" date="2023-04" db="EMBL/GenBank/DDBJ databases">
        <authorList>
            <person name="Bu L."/>
            <person name="Lu L."/>
            <person name="Laidemitt M.R."/>
            <person name="Zhang S.M."/>
            <person name="Mutuku M."/>
            <person name="Mkoji G."/>
            <person name="Steinauer M."/>
            <person name="Loker E.S."/>
        </authorList>
    </citation>
    <scope>NUCLEOTIDE SEQUENCE</scope>
    <source>
        <strain evidence="5">KasaAsao</strain>
        <tissue evidence="5">Whole Snail</tissue>
    </source>
</reference>
<keyword evidence="3" id="KW-0732">Signal</keyword>
<accession>A0AAD8CBA9</accession>
<evidence type="ECO:0000256" key="1">
    <source>
        <dbReference type="ARBA" id="ARBA00004496"/>
    </source>
</evidence>
<dbReference type="AlphaFoldDB" id="A0AAD8CBA9"/>
<reference evidence="5" key="1">
    <citation type="journal article" date="2023" name="PLoS Negl. Trop. Dis.">
        <title>A genome sequence for Biomphalaria pfeifferi, the major vector snail for the human-infecting parasite Schistosoma mansoni.</title>
        <authorList>
            <person name="Bu L."/>
            <person name="Lu L."/>
            <person name="Laidemitt M.R."/>
            <person name="Zhang S.M."/>
            <person name="Mutuku M."/>
            <person name="Mkoji G."/>
            <person name="Steinauer M."/>
            <person name="Loker E.S."/>
        </authorList>
    </citation>
    <scope>NUCLEOTIDE SEQUENCE</scope>
    <source>
        <strain evidence="5">KasaAsao</strain>
    </source>
</reference>
<comment type="subcellular location">
    <subcellularLocation>
        <location evidence="1">Cytoplasm</location>
    </subcellularLocation>
</comment>
<dbReference type="InterPro" id="IPR036871">
    <property type="entry name" value="PX_dom_sf"/>
</dbReference>
<keyword evidence="5" id="KW-0808">Transferase</keyword>
<evidence type="ECO:0000256" key="2">
    <source>
        <dbReference type="ARBA" id="ARBA00022490"/>
    </source>
</evidence>
<name>A0AAD8CBA9_BIOPF</name>
<protein>
    <submittedName>
        <fullName evidence="5">Serine/threonine-protein kinase Sgk1-like isoform X2</fullName>
    </submittedName>
</protein>
<keyword evidence="6" id="KW-1185">Reference proteome</keyword>
<dbReference type="PROSITE" id="PS50195">
    <property type="entry name" value="PX"/>
    <property type="match status" value="1"/>
</dbReference>
<keyword evidence="2" id="KW-0963">Cytoplasm</keyword>
<keyword evidence="5" id="KW-0418">Kinase</keyword>
<evidence type="ECO:0000259" key="4">
    <source>
        <dbReference type="PROSITE" id="PS50195"/>
    </source>
</evidence>
<dbReference type="GO" id="GO:0035091">
    <property type="term" value="F:phosphatidylinositol binding"/>
    <property type="evidence" value="ECO:0007669"/>
    <property type="project" value="InterPro"/>
</dbReference>
<evidence type="ECO:0000313" key="5">
    <source>
        <dbReference type="EMBL" id="KAK0069704.1"/>
    </source>
</evidence>
<evidence type="ECO:0000313" key="6">
    <source>
        <dbReference type="Proteomes" id="UP001233172"/>
    </source>
</evidence>
<dbReference type="PANTHER" id="PTHR22999:SF23">
    <property type="entry name" value="SORTING NEXIN-16"/>
    <property type="match status" value="1"/>
</dbReference>
<dbReference type="EMBL" id="JASAOG010000002">
    <property type="protein sequence ID" value="KAK0069704.1"/>
    <property type="molecule type" value="Genomic_DNA"/>
</dbReference>
<dbReference type="InterPro" id="IPR051837">
    <property type="entry name" value="SortingNexin/PXDomain-PKLike"/>
</dbReference>
<dbReference type="InterPro" id="IPR001683">
    <property type="entry name" value="PX_dom"/>
</dbReference>
<feature type="chain" id="PRO_5042013918" evidence="3">
    <location>
        <begin position="17"/>
        <end position="116"/>
    </location>
</feature>
<comment type="caution">
    <text evidence="5">The sequence shown here is derived from an EMBL/GenBank/DDBJ whole genome shotgun (WGS) entry which is preliminary data.</text>
</comment>
<dbReference type="SUPFAM" id="SSF64268">
    <property type="entry name" value="PX domain"/>
    <property type="match status" value="1"/>
</dbReference>
<feature type="domain" description="PX" evidence="4">
    <location>
        <begin position="19"/>
        <end position="116"/>
    </location>
</feature>
<dbReference type="GO" id="GO:0005737">
    <property type="term" value="C:cytoplasm"/>
    <property type="evidence" value="ECO:0007669"/>
    <property type="project" value="UniProtKB-SubCell"/>
</dbReference>
<dbReference type="SMART" id="SM00312">
    <property type="entry name" value="PX"/>
    <property type="match status" value="1"/>
</dbReference>